<protein>
    <recommendedName>
        <fullName evidence="1">Putative plant transposon protein domain-containing protein</fullName>
    </recommendedName>
</protein>
<dbReference type="EMBL" id="JACEIK010005172">
    <property type="protein sequence ID" value="MCE0480864.1"/>
    <property type="molecule type" value="Genomic_DNA"/>
</dbReference>
<organism evidence="2 3">
    <name type="scientific">Datura stramonium</name>
    <name type="common">Jimsonweed</name>
    <name type="synonym">Common thornapple</name>
    <dbReference type="NCBI Taxonomy" id="4076"/>
    <lineage>
        <taxon>Eukaryota</taxon>
        <taxon>Viridiplantae</taxon>
        <taxon>Streptophyta</taxon>
        <taxon>Embryophyta</taxon>
        <taxon>Tracheophyta</taxon>
        <taxon>Spermatophyta</taxon>
        <taxon>Magnoliopsida</taxon>
        <taxon>eudicotyledons</taxon>
        <taxon>Gunneridae</taxon>
        <taxon>Pentapetalae</taxon>
        <taxon>asterids</taxon>
        <taxon>lamiids</taxon>
        <taxon>Solanales</taxon>
        <taxon>Solanaceae</taxon>
        <taxon>Solanoideae</taxon>
        <taxon>Datureae</taxon>
        <taxon>Datura</taxon>
    </lineage>
</organism>
<keyword evidence="3" id="KW-1185">Reference proteome</keyword>
<dbReference type="PANTHER" id="PTHR33180:SF31">
    <property type="entry name" value="POLYPROTEIN PROTEIN"/>
    <property type="match status" value="1"/>
</dbReference>
<reference evidence="2 3" key="1">
    <citation type="journal article" date="2021" name="BMC Genomics">
        <title>Datura genome reveals duplications of psychoactive alkaloid biosynthetic genes and high mutation rate following tissue culture.</title>
        <authorList>
            <person name="Rajewski A."/>
            <person name="Carter-House D."/>
            <person name="Stajich J."/>
            <person name="Litt A."/>
        </authorList>
    </citation>
    <scope>NUCLEOTIDE SEQUENCE [LARGE SCALE GENOMIC DNA]</scope>
    <source>
        <strain evidence="2">AR-01</strain>
    </source>
</reference>
<accession>A0ABS8VJB9</accession>
<name>A0ABS8VJB9_DATST</name>
<sequence length="261" mass="30551">MEEYYIAFKEKRSIHAEAQFEVDTFKKAFLDIYDQIGVHDWGSFTISVDPYFPELLWEFYSSYRTRQRLLKHKDRIETLPCLPLVWVCGQEVPITPKAINSLYWVELIQSHSTFSKKVEDKANQFQWVANMIAIGQPQWSISRGLIHHRDLKFEARMWLELVCERLVPSPNTTEVLIDVSILIVCIMDHLHINVGELTVDQFKRRDKQQATTLSYPSLVSMLCVRAACPLFRPLDRTMWDDSVIILATKIDKDTPVMKQTK</sequence>
<proteinExistence type="predicted"/>
<dbReference type="InterPro" id="IPR046796">
    <property type="entry name" value="Transposase_32_dom"/>
</dbReference>
<evidence type="ECO:0000313" key="2">
    <source>
        <dbReference type="EMBL" id="MCE0480864.1"/>
    </source>
</evidence>
<feature type="domain" description="Putative plant transposon protein" evidence="1">
    <location>
        <begin position="39"/>
        <end position="228"/>
    </location>
</feature>
<evidence type="ECO:0000313" key="3">
    <source>
        <dbReference type="Proteomes" id="UP000823775"/>
    </source>
</evidence>
<gene>
    <name evidence="2" type="ORF">HAX54_038055</name>
</gene>
<evidence type="ECO:0000259" key="1">
    <source>
        <dbReference type="Pfam" id="PF20167"/>
    </source>
</evidence>
<comment type="caution">
    <text evidence="2">The sequence shown here is derived from an EMBL/GenBank/DDBJ whole genome shotgun (WGS) entry which is preliminary data.</text>
</comment>
<dbReference type="Pfam" id="PF20167">
    <property type="entry name" value="Transposase_32"/>
    <property type="match status" value="1"/>
</dbReference>
<dbReference type="PANTHER" id="PTHR33180">
    <property type="entry name" value="PHOTOSYSTEM II CP43 REACTION CENTER PROTEIN"/>
    <property type="match status" value="1"/>
</dbReference>
<dbReference type="Proteomes" id="UP000823775">
    <property type="component" value="Unassembled WGS sequence"/>
</dbReference>